<accession>A0A4R8A7W4</accession>
<name>A0A4R8A7W4_9FIRM</name>
<evidence type="ECO:0000313" key="3">
    <source>
        <dbReference type="EMBL" id="TDW25725.1"/>
    </source>
</evidence>
<evidence type="ECO:0000256" key="1">
    <source>
        <dbReference type="ARBA" id="ARBA00022737"/>
    </source>
</evidence>
<dbReference type="EMBL" id="SODD01000003">
    <property type="protein sequence ID" value="TDW25725.1"/>
    <property type="molecule type" value="Genomic_DNA"/>
</dbReference>
<dbReference type="SUPFAM" id="SSF63520">
    <property type="entry name" value="PTS-regulatory domain, PRD"/>
    <property type="match status" value="1"/>
</dbReference>
<feature type="domain" description="PRD" evidence="2">
    <location>
        <begin position="119"/>
        <end position="229"/>
    </location>
</feature>
<comment type="caution">
    <text evidence="3">The sequence shown here is derived from an EMBL/GenBank/DDBJ whole genome shotgun (WGS) entry which is preliminary data.</text>
</comment>
<dbReference type="PANTHER" id="PTHR30185">
    <property type="entry name" value="CRYPTIC BETA-GLUCOSIDE BGL OPERON ANTITERMINATOR"/>
    <property type="match status" value="1"/>
</dbReference>
<dbReference type="Gene3D" id="1.10.1790.10">
    <property type="entry name" value="PRD domain"/>
    <property type="match status" value="1"/>
</dbReference>
<dbReference type="PANTHER" id="PTHR30185:SF15">
    <property type="entry name" value="CRYPTIC BETA-GLUCOSIDE BGL OPERON ANTITERMINATOR"/>
    <property type="match status" value="1"/>
</dbReference>
<keyword evidence="4" id="KW-1185">Reference proteome</keyword>
<dbReference type="InterPro" id="IPR011608">
    <property type="entry name" value="PRD"/>
</dbReference>
<dbReference type="PROSITE" id="PS51372">
    <property type="entry name" value="PRD_2"/>
    <property type="match status" value="1"/>
</dbReference>
<keyword evidence="1" id="KW-0677">Repeat</keyword>
<dbReference type="RefSeq" id="WP_134167754.1">
    <property type="nucleotide sequence ID" value="NZ_SODD01000003.1"/>
</dbReference>
<dbReference type="Proteomes" id="UP000294743">
    <property type="component" value="Unassembled WGS sequence"/>
</dbReference>
<dbReference type="InterPro" id="IPR036634">
    <property type="entry name" value="PRD_sf"/>
</dbReference>
<evidence type="ECO:0000313" key="4">
    <source>
        <dbReference type="Proteomes" id="UP000294743"/>
    </source>
</evidence>
<gene>
    <name evidence="3" type="ORF">EDD63_10312</name>
</gene>
<organism evidence="3 4">
    <name type="scientific">Breznakia blatticola</name>
    <dbReference type="NCBI Taxonomy" id="1754012"/>
    <lineage>
        <taxon>Bacteria</taxon>
        <taxon>Bacillati</taxon>
        <taxon>Bacillota</taxon>
        <taxon>Erysipelotrichia</taxon>
        <taxon>Erysipelotrichales</taxon>
        <taxon>Erysipelotrichaceae</taxon>
        <taxon>Breznakia</taxon>
    </lineage>
</organism>
<dbReference type="GO" id="GO:0006355">
    <property type="term" value="P:regulation of DNA-templated transcription"/>
    <property type="evidence" value="ECO:0007669"/>
    <property type="project" value="InterPro"/>
</dbReference>
<dbReference type="InterPro" id="IPR050661">
    <property type="entry name" value="BglG_antiterminators"/>
</dbReference>
<proteinExistence type="predicted"/>
<dbReference type="AlphaFoldDB" id="A0A4R8A7W4"/>
<reference evidence="3 4" key="1">
    <citation type="submission" date="2019-03" db="EMBL/GenBank/DDBJ databases">
        <title>Genomic Encyclopedia of Type Strains, Phase IV (KMG-IV): sequencing the most valuable type-strain genomes for metagenomic binning, comparative biology and taxonomic classification.</title>
        <authorList>
            <person name="Goeker M."/>
        </authorList>
    </citation>
    <scope>NUCLEOTIDE SEQUENCE [LARGE SCALE GENOMIC DNA]</scope>
    <source>
        <strain evidence="3 4">DSM 28867</strain>
    </source>
</reference>
<protein>
    <submittedName>
        <fullName evidence="3">PRD domain-containing protein</fullName>
    </submittedName>
</protein>
<evidence type="ECO:0000259" key="2">
    <source>
        <dbReference type="PROSITE" id="PS51372"/>
    </source>
</evidence>
<dbReference type="Pfam" id="PF00874">
    <property type="entry name" value="PRD"/>
    <property type="match status" value="1"/>
</dbReference>
<sequence length="229" mass="26798">MLHSKSIQTNNNYLQLEPINYGELVRKYVSLVKRDINEKVNYSLYVDLCRYLHHAKIIDAKVDKQTLWLNQHFFMQEYNLAKALTSELQSRSLVPTYNTYHASEIAQLIVAANFSLTTKQLKTMHHIILDIYQIINDHISFSIDEKRLSVHSFIEHIKYLAYRIINRIDAHSDMSELATCYKEQFPKAATCSAHIAAHISEHYDFHLSDSEQLFLLFHIQKLANIQSND</sequence>